<protein>
    <recommendedName>
        <fullName evidence="4">Amidase</fullName>
    </recommendedName>
</protein>
<feature type="chain" id="PRO_5046601045" description="Amidase" evidence="1">
    <location>
        <begin position="23"/>
        <end position="280"/>
    </location>
</feature>
<accession>A0ABX3ZGN9</accession>
<keyword evidence="1" id="KW-0732">Signal</keyword>
<gene>
    <name evidence="2" type="ORF">CBM15_12095</name>
</gene>
<proteinExistence type="predicted"/>
<dbReference type="EMBL" id="NHNT01000008">
    <property type="protein sequence ID" value="OUZ38489.1"/>
    <property type="molecule type" value="Genomic_DNA"/>
</dbReference>
<evidence type="ECO:0000313" key="2">
    <source>
        <dbReference type="EMBL" id="OUZ38489.1"/>
    </source>
</evidence>
<sequence>MKKLFAAFMMLGVIFIMNDAQAQQNNTKSTWLWHTHTITDEQTIQFLLDKEVTTVYLQIDPAIPNDVYAAFINRMREANIEVQALDGGPYWNTANFDALWAWISQYHQEYPAANFTAVHLDVEPYLSALWEQNRNLAVSQYQELIQHALYKVRCTELRLEADIPFWYDEVLYYNQFGEGNLAEWMIANTDGVSIMAYRNTVAALKSITKNEMNYAKKYQTPVVMGVETMPFPYEPYITFADEGEIKMNQVLDQVASHYAKNRYYSGVGIHYVQSWQGLKE</sequence>
<keyword evidence="3" id="KW-1185">Reference proteome</keyword>
<evidence type="ECO:0000256" key="1">
    <source>
        <dbReference type="SAM" id="SignalP"/>
    </source>
</evidence>
<name>A0ABX3ZGN9_9BACL</name>
<reference evidence="2 3" key="1">
    <citation type="journal article" date="2017" name="Int. J. Syst. Evol. Microbiol.">
        <title>Solibacillus kalamii sp. nov., isolated from a high-efficiency particulate arrestance filter system used in the International Space Station.</title>
        <authorList>
            <person name="Checinska Sielaff A."/>
            <person name="Kumar R.M."/>
            <person name="Pal D."/>
            <person name="Mayilraj S."/>
            <person name="Venkateswaran K."/>
        </authorList>
    </citation>
    <scope>NUCLEOTIDE SEQUENCE [LARGE SCALE GENOMIC DNA]</scope>
    <source>
        <strain evidence="2 3">ISSFR-015</strain>
    </source>
</reference>
<organism evidence="2 3">
    <name type="scientific">Solibacillus kalamii</name>
    <dbReference type="NCBI Taxonomy" id="1748298"/>
    <lineage>
        <taxon>Bacteria</taxon>
        <taxon>Bacillati</taxon>
        <taxon>Bacillota</taxon>
        <taxon>Bacilli</taxon>
        <taxon>Bacillales</taxon>
        <taxon>Caryophanaceae</taxon>
        <taxon>Solibacillus</taxon>
    </lineage>
</organism>
<evidence type="ECO:0000313" key="3">
    <source>
        <dbReference type="Proteomes" id="UP000196594"/>
    </source>
</evidence>
<feature type="signal peptide" evidence="1">
    <location>
        <begin position="1"/>
        <end position="22"/>
    </location>
</feature>
<comment type="caution">
    <text evidence="2">The sequence shown here is derived from an EMBL/GenBank/DDBJ whole genome shotgun (WGS) entry which is preliminary data.</text>
</comment>
<dbReference type="RefSeq" id="WP_087617725.1">
    <property type="nucleotide sequence ID" value="NZ_JAFBEY010000006.1"/>
</dbReference>
<dbReference type="Proteomes" id="UP000196594">
    <property type="component" value="Unassembled WGS sequence"/>
</dbReference>
<evidence type="ECO:0008006" key="4">
    <source>
        <dbReference type="Google" id="ProtNLM"/>
    </source>
</evidence>